<comment type="caution">
    <text evidence="3">The sequence shown here is derived from an EMBL/GenBank/DDBJ whole genome shotgun (WGS) entry which is preliminary data.</text>
</comment>
<gene>
    <name evidence="3" type="ORF">M8A51_21910</name>
</gene>
<dbReference type="PANTHER" id="PTHR43130:SF2">
    <property type="entry name" value="DJ-1_PFPI DOMAIN-CONTAINING PROTEIN"/>
    <property type="match status" value="1"/>
</dbReference>
<reference evidence="3" key="1">
    <citation type="submission" date="2022-05" db="EMBL/GenBank/DDBJ databases">
        <title>Schlegelella sp. nov., isolated from mangrove soil.</title>
        <authorList>
            <person name="Liu Y."/>
            <person name="Ge X."/>
            <person name="Liu W."/>
        </authorList>
    </citation>
    <scope>NUCLEOTIDE SEQUENCE</scope>
    <source>
        <strain evidence="3">S2-27</strain>
    </source>
</reference>
<dbReference type="Pfam" id="PF01965">
    <property type="entry name" value="DJ-1_PfpI"/>
    <property type="match status" value="1"/>
</dbReference>
<keyword evidence="1" id="KW-0732">Signal</keyword>
<dbReference type="InterPro" id="IPR029062">
    <property type="entry name" value="Class_I_gatase-like"/>
</dbReference>
<dbReference type="InterPro" id="IPR002818">
    <property type="entry name" value="DJ-1/PfpI"/>
</dbReference>
<evidence type="ECO:0000313" key="3">
    <source>
        <dbReference type="EMBL" id="MCM5682192.1"/>
    </source>
</evidence>
<organism evidence="3 4">
    <name type="scientific">Caldimonas mangrovi</name>
    <dbReference type="NCBI Taxonomy" id="2944811"/>
    <lineage>
        <taxon>Bacteria</taxon>
        <taxon>Pseudomonadati</taxon>
        <taxon>Pseudomonadota</taxon>
        <taxon>Betaproteobacteria</taxon>
        <taxon>Burkholderiales</taxon>
        <taxon>Sphaerotilaceae</taxon>
        <taxon>Caldimonas</taxon>
    </lineage>
</organism>
<evidence type="ECO:0000256" key="1">
    <source>
        <dbReference type="SAM" id="SignalP"/>
    </source>
</evidence>
<dbReference type="SUPFAM" id="SSF52317">
    <property type="entry name" value="Class I glutamine amidotransferase-like"/>
    <property type="match status" value="1"/>
</dbReference>
<dbReference type="EMBL" id="JAMKFE010000017">
    <property type="protein sequence ID" value="MCM5682192.1"/>
    <property type="molecule type" value="Genomic_DNA"/>
</dbReference>
<sequence length="378" mass="40505">MQMSRQMSALIGTAILALGLAACGSRAPLPPPPDAAAVERQAQAFVDALKPHREGRPVIAVLARNEGTEITDLLLPHAVLQRADVADVLVVAPRRGPVALYPALQVEAEQDFAGFDRAHPGGADYVVVPAMEVDNDPAVLGWLRQQAQRGAKVIGVCSGARVVGQAGLLDGRRFAGHWYDRSTLLERHPGATHVPHQRYVVDRGVATTTGITASVPTMLALVEALGGRAKAHALADELGVASWSPAHDSAPFGLTAGRGWEYVLNKAAFWRNQRWHVDMQDGTDDIALALAVDAWSRTGHIEVEPVSSSGPVSLRSGLVLATQPASGERPRLPLATGLKPVQQLDRTLCEIEQRYGDARREWVMQEMEYPAMPGACPS</sequence>
<name>A0ABT0YTW3_9BURK</name>
<dbReference type="InterPro" id="IPR052158">
    <property type="entry name" value="INH-QAR"/>
</dbReference>
<proteinExistence type="predicted"/>
<evidence type="ECO:0000313" key="4">
    <source>
        <dbReference type="Proteomes" id="UP001165541"/>
    </source>
</evidence>
<evidence type="ECO:0000259" key="2">
    <source>
        <dbReference type="Pfam" id="PF01965"/>
    </source>
</evidence>
<dbReference type="PROSITE" id="PS51257">
    <property type="entry name" value="PROKAR_LIPOPROTEIN"/>
    <property type="match status" value="1"/>
</dbReference>
<keyword evidence="4" id="KW-1185">Reference proteome</keyword>
<feature type="domain" description="DJ-1/PfpI" evidence="2">
    <location>
        <begin position="60"/>
        <end position="223"/>
    </location>
</feature>
<dbReference type="Gene3D" id="3.40.50.880">
    <property type="match status" value="1"/>
</dbReference>
<protein>
    <submittedName>
        <fullName evidence="3">DJ-1/PfpI family protein</fullName>
    </submittedName>
</protein>
<dbReference type="PANTHER" id="PTHR43130">
    <property type="entry name" value="ARAC-FAMILY TRANSCRIPTIONAL REGULATOR"/>
    <property type="match status" value="1"/>
</dbReference>
<accession>A0ABT0YTW3</accession>
<dbReference type="Proteomes" id="UP001165541">
    <property type="component" value="Unassembled WGS sequence"/>
</dbReference>
<feature type="chain" id="PRO_5045208373" evidence="1">
    <location>
        <begin position="28"/>
        <end position="378"/>
    </location>
</feature>
<feature type="signal peptide" evidence="1">
    <location>
        <begin position="1"/>
        <end position="27"/>
    </location>
</feature>